<dbReference type="AlphaFoldDB" id="A0A0H5QW17"/>
<dbReference type="EMBL" id="HACM01005746">
    <property type="protein sequence ID" value="CRZ06188.1"/>
    <property type="molecule type" value="Transcribed_RNA"/>
</dbReference>
<protein>
    <submittedName>
        <fullName evidence="1">Uncharacterized protein</fullName>
    </submittedName>
</protein>
<sequence>MSLFHCRCSECASTLEERPHPVSPHIARVHRQRLEHECNHELPNSDVPSLVFQSPPNIVERSWNPNPTLQSAGTRWPCVPVVRSPKHPEEWAPATLKYRSTITARA</sequence>
<organism evidence="1">
    <name type="scientific">Spongospora subterranea</name>
    <dbReference type="NCBI Taxonomy" id="70186"/>
    <lineage>
        <taxon>Eukaryota</taxon>
        <taxon>Sar</taxon>
        <taxon>Rhizaria</taxon>
        <taxon>Endomyxa</taxon>
        <taxon>Phytomyxea</taxon>
        <taxon>Plasmodiophorida</taxon>
        <taxon>Plasmodiophoridae</taxon>
        <taxon>Spongospora</taxon>
    </lineage>
</organism>
<evidence type="ECO:0000313" key="1">
    <source>
        <dbReference type="EMBL" id="CRZ06188.1"/>
    </source>
</evidence>
<reference evidence="1" key="1">
    <citation type="submission" date="2015-04" db="EMBL/GenBank/DDBJ databases">
        <title>The genome sequence of the plant pathogenic Rhizarian Plasmodiophora brassicae reveals insights in its biotrophic life cycle and the origin of chitin synthesis.</title>
        <authorList>
            <person name="Schwelm A."/>
            <person name="Fogelqvist J."/>
            <person name="Knaust A."/>
            <person name="Julke S."/>
            <person name="Lilja T."/>
            <person name="Dhandapani V."/>
            <person name="Bonilla-Rosso G."/>
            <person name="Karlsson M."/>
            <person name="Shevchenko A."/>
            <person name="Choi S.R."/>
            <person name="Kim H.G."/>
            <person name="Park J.Y."/>
            <person name="Lim Y.P."/>
            <person name="Ludwig-Muller J."/>
            <person name="Dixelius C."/>
        </authorList>
    </citation>
    <scope>NUCLEOTIDE SEQUENCE</scope>
    <source>
        <tissue evidence="1">Potato root galls</tissue>
    </source>
</reference>
<name>A0A0H5QW17_9EUKA</name>
<proteinExistence type="predicted"/>
<accession>A0A0H5QW17</accession>